<gene>
    <name evidence="3" type="ORF">CKO42_20205</name>
</gene>
<dbReference type="Proteomes" id="UP001138768">
    <property type="component" value="Unassembled WGS sequence"/>
</dbReference>
<dbReference type="GO" id="GO:0003887">
    <property type="term" value="F:DNA-directed DNA polymerase activity"/>
    <property type="evidence" value="ECO:0007669"/>
    <property type="project" value="InterPro"/>
</dbReference>
<name>A0A9X0WBW4_9GAMM</name>
<dbReference type="InterPro" id="IPR036390">
    <property type="entry name" value="WH_DNA-bd_sf"/>
</dbReference>
<keyword evidence="4" id="KW-1185">Reference proteome</keyword>
<dbReference type="EMBL" id="NRRY01000046">
    <property type="protein sequence ID" value="MBK1620710.1"/>
    <property type="molecule type" value="Genomic_DNA"/>
</dbReference>
<evidence type="ECO:0000259" key="2">
    <source>
        <dbReference type="Pfam" id="PF01051"/>
    </source>
</evidence>
<dbReference type="InterPro" id="IPR036388">
    <property type="entry name" value="WH-like_DNA-bd_sf"/>
</dbReference>
<dbReference type="SUPFAM" id="SSF46785">
    <property type="entry name" value="Winged helix' DNA-binding domain"/>
    <property type="match status" value="1"/>
</dbReference>
<dbReference type="Pfam" id="PF01051">
    <property type="entry name" value="Rep3_N"/>
    <property type="match status" value="1"/>
</dbReference>
<dbReference type="Pfam" id="PF21205">
    <property type="entry name" value="Rep3_C"/>
    <property type="match status" value="1"/>
</dbReference>
<comment type="similarity">
    <text evidence="1">Belongs to the initiator RepB protein family.</text>
</comment>
<dbReference type="InterPro" id="IPR000525">
    <property type="entry name" value="Initiator_Rep_WH1"/>
</dbReference>
<organism evidence="3 4">
    <name type="scientific">Lamprobacter modestohalophilus</name>
    <dbReference type="NCBI Taxonomy" id="1064514"/>
    <lineage>
        <taxon>Bacteria</taxon>
        <taxon>Pseudomonadati</taxon>
        <taxon>Pseudomonadota</taxon>
        <taxon>Gammaproteobacteria</taxon>
        <taxon>Chromatiales</taxon>
        <taxon>Chromatiaceae</taxon>
        <taxon>Lamprobacter</taxon>
    </lineage>
</organism>
<evidence type="ECO:0000313" key="3">
    <source>
        <dbReference type="EMBL" id="MBK1620710.1"/>
    </source>
</evidence>
<dbReference type="RefSeq" id="WP_200247998.1">
    <property type="nucleotide sequence ID" value="NZ_JAXUFI010000056.1"/>
</dbReference>
<dbReference type="AlphaFoldDB" id="A0A9X0WBW4"/>
<dbReference type="GO" id="GO:0006270">
    <property type="term" value="P:DNA replication initiation"/>
    <property type="evidence" value="ECO:0007669"/>
    <property type="project" value="InterPro"/>
</dbReference>
<reference evidence="3 4" key="1">
    <citation type="journal article" date="2020" name="Microorganisms">
        <title>Osmotic Adaptation and Compatible Solute Biosynthesis of Phototrophic Bacteria as Revealed from Genome Analyses.</title>
        <authorList>
            <person name="Imhoff J.F."/>
            <person name="Rahn T."/>
            <person name="Kunzel S."/>
            <person name="Keller A."/>
            <person name="Neulinger S.C."/>
        </authorList>
    </citation>
    <scope>NUCLEOTIDE SEQUENCE [LARGE SCALE GENOMIC DNA]</scope>
    <source>
        <strain evidence="3 4">DSM 25653</strain>
    </source>
</reference>
<evidence type="ECO:0000256" key="1">
    <source>
        <dbReference type="ARBA" id="ARBA00038283"/>
    </source>
</evidence>
<evidence type="ECO:0000313" key="4">
    <source>
        <dbReference type="Proteomes" id="UP001138768"/>
    </source>
</evidence>
<feature type="domain" description="Initiator Rep protein WH1" evidence="2">
    <location>
        <begin position="17"/>
        <end position="153"/>
    </location>
</feature>
<proteinExistence type="inferred from homology"/>
<dbReference type="Gene3D" id="1.10.10.10">
    <property type="entry name" value="Winged helix-like DNA-binding domain superfamily/Winged helix DNA-binding domain"/>
    <property type="match status" value="2"/>
</dbReference>
<accession>A0A9X0WBW4</accession>
<comment type="caution">
    <text evidence="3">The sequence shown here is derived from an EMBL/GenBank/DDBJ whole genome shotgun (WGS) entry which is preliminary data.</text>
</comment>
<sequence>MQALACKPQEQLLKPTATVHVGNRLSLIERKVFNALLWHFQHRQGKTDNQMPITQLMALIGLGRSKNTDVIKEALEQLTTTAIVWNSLKQDRTTNWGVCTFLAGAELRSGQLRYVLNPLLVDKIQNPILFAKIQLLIQAQFSSKYALALYEFLIDDLCRAGSPQTHSVQVSLDTLRHVLQFDGPYKHLNADVLKPCIREINQHADIAVQYQAIKRGRAVAAIGFGLERKAVQLMLGGMLEAEVDCDPPTRDATDPLISALLEQGVGIRKARALVDAHDADRIQGNLEHALRMYRSGKVKNLAAYLVRAIEEDYRPMPEPPRPPAKPSPRLVARQAQEQLRSDWERFRGQRVRDCFAALPEADQEAHRAAFVERMQHAQPFLMKQYRREGFQSRMVEAQFFSELCETLLEKPEELSLEAYRARLDE</sequence>
<protein>
    <recommendedName>
        <fullName evidence="2">Initiator Rep protein WH1 domain-containing protein</fullName>
    </recommendedName>
</protein>